<feature type="region of interest" description="Disordered" evidence="4">
    <location>
        <begin position="266"/>
        <end position="337"/>
    </location>
</feature>
<dbReference type="Pfam" id="PF00956">
    <property type="entry name" value="NAP"/>
    <property type="match status" value="1"/>
</dbReference>
<evidence type="ECO:0000256" key="1">
    <source>
        <dbReference type="ARBA" id="ARBA00009947"/>
    </source>
</evidence>
<comment type="similarity">
    <text evidence="1 3">Belongs to the nucleosome assembly protein (NAP) family.</text>
</comment>
<evidence type="ECO:0000313" key="5">
    <source>
        <dbReference type="EMBL" id="SZX71552.1"/>
    </source>
</evidence>
<dbReference type="GO" id="GO:0042393">
    <property type="term" value="F:histone binding"/>
    <property type="evidence" value="ECO:0007669"/>
    <property type="project" value="UniProtKB-ARBA"/>
</dbReference>
<gene>
    <name evidence="5" type="ORF">BQ4739_LOCUS11688</name>
</gene>
<dbReference type="PANTHER" id="PTHR11875">
    <property type="entry name" value="TESTIS-SPECIFIC Y-ENCODED PROTEIN"/>
    <property type="match status" value="1"/>
</dbReference>
<keyword evidence="2" id="KW-0143">Chaperone</keyword>
<keyword evidence="6" id="KW-1185">Reference proteome</keyword>
<dbReference type="STRING" id="3088.A0A383W357"/>
<name>A0A383W357_TETOB</name>
<sequence>MSEPKRPRVDEPEQQDEQQVAEVDEPDSLAEGDPAAEGDGLEGDGLEEMDPLTQAFEEAQSLQQDLETINDEASDRVLAVEQEFNKRRRPIYQERSYALSRIPGFWKKVLMVHPVIRGVVTESDLDVLDYLLEVDVEDFDDIKSGFRVKFTFADGNPFFTNRELVKELRYADDAALTVTGTDIQWLPGMEPADLAVAAAEQHAGSKRPHSSGNVYSLFAAWFAPQSSLEMGHDDVADAIKDDIWPDPLRWFSQYEESMGALFELEGEDDGAGGEEDGEDEGEEEYEVDGEDGAEYQQGAGEAVYVDEGFIPADEAAEDAEGDDDGLEEEDEDEGAGE</sequence>
<dbReference type="Gene3D" id="3.30.1120.90">
    <property type="entry name" value="Nucleosome assembly protein"/>
    <property type="match status" value="1"/>
</dbReference>
<dbReference type="AlphaFoldDB" id="A0A383W357"/>
<dbReference type="EMBL" id="FNXT01001059">
    <property type="protein sequence ID" value="SZX71552.1"/>
    <property type="molecule type" value="Genomic_DNA"/>
</dbReference>
<evidence type="ECO:0000256" key="2">
    <source>
        <dbReference type="ARBA" id="ARBA00023186"/>
    </source>
</evidence>
<evidence type="ECO:0000256" key="3">
    <source>
        <dbReference type="RuleBase" id="RU003876"/>
    </source>
</evidence>
<dbReference type="GO" id="GO:0006334">
    <property type="term" value="P:nucleosome assembly"/>
    <property type="evidence" value="ECO:0007669"/>
    <property type="project" value="InterPro"/>
</dbReference>
<evidence type="ECO:0000256" key="4">
    <source>
        <dbReference type="SAM" id="MobiDB-lite"/>
    </source>
</evidence>
<dbReference type="GO" id="GO:0000724">
    <property type="term" value="P:double-strand break repair via homologous recombination"/>
    <property type="evidence" value="ECO:0007669"/>
    <property type="project" value="UniProtKB-ARBA"/>
</dbReference>
<dbReference type="Proteomes" id="UP000256970">
    <property type="component" value="Unassembled WGS sequence"/>
</dbReference>
<dbReference type="InterPro" id="IPR037231">
    <property type="entry name" value="NAP-like_sf"/>
</dbReference>
<feature type="compositionally biased region" description="Acidic residues" evidence="4">
    <location>
        <begin position="314"/>
        <end position="337"/>
    </location>
</feature>
<dbReference type="Gene3D" id="1.20.5.1500">
    <property type="match status" value="1"/>
</dbReference>
<feature type="compositionally biased region" description="Acidic residues" evidence="4">
    <location>
        <begin position="266"/>
        <end position="293"/>
    </location>
</feature>
<reference evidence="5 6" key="1">
    <citation type="submission" date="2016-10" db="EMBL/GenBank/DDBJ databases">
        <authorList>
            <person name="Cai Z."/>
        </authorList>
    </citation>
    <scope>NUCLEOTIDE SEQUENCE [LARGE SCALE GENOMIC DNA]</scope>
</reference>
<accession>A0A383W357</accession>
<feature type="compositionally biased region" description="Acidic residues" evidence="4">
    <location>
        <begin position="22"/>
        <end position="48"/>
    </location>
</feature>
<dbReference type="GO" id="GO:0005634">
    <property type="term" value="C:nucleus"/>
    <property type="evidence" value="ECO:0007669"/>
    <property type="project" value="InterPro"/>
</dbReference>
<dbReference type="SUPFAM" id="SSF143113">
    <property type="entry name" value="NAP-like"/>
    <property type="match status" value="1"/>
</dbReference>
<feature type="compositionally biased region" description="Basic and acidic residues" evidence="4">
    <location>
        <begin position="1"/>
        <end position="11"/>
    </location>
</feature>
<feature type="region of interest" description="Disordered" evidence="4">
    <location>
        <begin position="1"/>
        <end position="48"/>
    </location>
</feature>
<organism evidence="5 6">
    <name type="scientific">Tetradesmus obliquus</name>
    <name type="common">Green alga</name>
    <name type="synonym">Acutodesmus obliquus</name>
    <dbReference type="NCBI Taxonomy" id="3088"/>
    <lineage>
        <taxon>Eukaryota</taxon>
        <taxon>Viridiplantae</taxon>
        <taxon>Chlorophyta</taxon>
        <taxon>core chlorophytes</taxon>
        <taxon>Chlorophyceae</taxon>
        <taxon>CS clade</taxon>
        <taxon>Sphaeropleales</taxon>
        <taxon>Scenedesmaceae</taxon>
        <taxon>Tetradesmus</taxon>
    </lineage>
</organism>
<evidence type="ECO:0000313" key="6">
    <source>
        <dbReference type="Proteomes" id="UP000256970"/>
    </source>
</evidence>
<proteinExistence type="inferred from homology"/>
<protein>
    <submittedName>
        <fullName evidence="5">Uncharacterized protein</fullName>
    </submittedName>
</protein>
<dbReference type="InterPro" id="IPR002164">
    <property type="entry name" value="NAP_family"/>
</dbReference>